<dbReference type="PANTHER" id="PTHR30055:SF234">
    <property type="entry name" value="HTH-TYPE TRANSCRIPTIONAL REGULATOR BETI"/>
    <property type="match status" value="1"/>
</dbReference>
<evidence type="ECO:0000313" key="7">
    <source>
        <dbReference type="Proteomes" id="UP000006304"/>
    </source>
</evidence>
<evidence type="ECO:0000313" key="6">
    <source>
        <dbReference type="EMBL" id="AFU06135.1"/>
    </source>
</evidence>
<accession>K0F9R4</accession>
<evidence type="ECO:0000256" key="1">
    <source>
        <dbReference type="ARBA" id="ARBA00023015"/>
    </source>
</evidence>
<dbReference type="EMBL" id="CP003876">
    <property type="protein sequence ID" value="AFU06135.1"/>
    <property type="molecule type" value="Genomic_DNA"/>
</dbReference>
<keyword evidence="7" id="KW-1185">Reference proteome</keyword>
<dbReference type="Pfam" id="PF00440">
    <property type="entry name" value="TetR_N"/>
    <property type="match status" value="1"/>
</dbReference>
<evidence type="ECO:0000256" key="2">
    <source>
        <dbReference type="ARBA" id="ARBA00023125"/>
    </source>
</evidence>
<keyword evidence="1" id="KW-0805">Transcription regulation</keyword>
<dbReference type="InterPro" id="IPR050109">
    <property type="entry name" value="HTH-type_TetR-like_transc_reg"/>
</dbReference>
<dbReference type="GO" id="GO:0000976">
    <property type="term" value="F:transcription cis-regulatory region binding"/>
    <property type="evidence" value="ECO:0007669"/>
    <property type="project" value="TreeGrafter"/>
</dbReference>
<name>K0F9R4_NOCB7</name>
<dbReference type="KEGG" id="nbr:O3I_040950"/>
<reference evidence="6 7" key="1">
    <citation type="journal article" date="2012" name="J. Bacteriol.">
        <title>Complete genome sequence of Nocardia brasiliensis HUJEG-1.</title>
        <authorList>
            <person name="Vera-Cabrera L."/>
            <person name="Ortiz-Lopez R."/>
            <person name="Elizondo-Gonzalez R."/>
            <person name="Perez-Maya A.A."/>
            <person name="Ocampo-Candiani J."/>
        </authorList>
    </citation>
    <scope>NUCLEOTIDE SEQUENCE [LARGE SCALE GENOMIC DNA]</scope>
    <source>
        <strain evidence="7">ATCC 700358</strain>
    </source>
</reference>
<dbReference type="PANTHER" id="PTHR30055">
    <property type="entry name" value="HTH-TYPE TRANSCRIPTIONAL REGULATOR RUTR"/>
    <property type="match status" value="1"/>
</dbReference>
<dbReference type="HOGENOM" id="CLU_069356_18_1_11"/>
<protein>
    <submittedName>
        <fullName evidence="6">TetR family transcriptional regulator</fullName>
    </submittedName>
</protein>
<gene>
    <name evidence="6" type="ORF">O3I_040950</name>
</gene>
<dbReference type="InterPro" id="IPR009057">
    <property type="entry name" value="Homeodomain-like_sf"/>
</dbReference>
<feature type="domain" description="HTH tetR-type" evidence="5">
    <location>
        <begin position="19"/>
        <end position="79"/>
    </location>
</feature>
<sequence>MSSAIERAPRRRTMQQRREATIAKLIDATIEAICEVGIDRASVREICSRAGLSSGAMFKQFDGRPELIAAASEEILARLLRQFHAVVDHLAQGESSLEATVGFLRSAMSTPLTHALRQIYIATLHDPELQARIAPAVSSYYSELTTHAEQTDALAQFPEHVREPLTFIVVHLFSGEALTRVAYPRPDIQDRILEVTLDMLATYAADLKKR</sequence>
<dbReference type="AlphaFoldDB" id="K0F9R4"/>
<organism evidence="6 7">
    <name type="scientific">Nocardia brasiliensis (strain ATCC 700358 / HUJEG-1)</name>
    <dbReference type="NCBI Taxonomy" id="1133849"/>
    <lineage>
        <taxon>Bacteria</taxon>
        <taxon>Bacillati</taxon>
        <taxon>Actinomycetota</taxon>
        <taxon>Actinomycetes</taxon>
        <taxon>Mycobacteriales</taxon>
        <taxon>Nocardiaceae</taxon>
        <taxon>Nocardia</taxon>
    </lineage>
</organism>
<dbReference type="InterPro" id="IPR001647">
    <property type="entry name" value="HTH_TetR"/>
</dbReference>
<feature type="DNA-binding region" description="H-T-H motif" evidence="4">
    <location>
        <begin position="42"/>
        <end position="61"/>
    </location>
</feature>
<proteinExistence type="predicted"/>
<dbReference type="eggNOG" id="COG1309">
    <property type="taxonomic scope" value="Bacteria"/>
</dbReference>
<dbReference type="Gene3D" id="1.10.357.10">
    <property type="entry name" value="Tetracycline Repressor, domain 2"/>
    <property type="match status" value="1"/>
</dbReference>
<keyword evidence="2 4" id="KW-0238">DNA-binding</keyword>
<evidence type="ECO:0000256" key="3">
    <source>
        <dbReference type="ARBA" id="ARBA00023163"/>
    </source>
</evidence>
<evidence type="ECO:0000256" key="4">
    <source>
        <dbReference type="PROSITE-ProRule" id="PRU00335"/>
    </source>
</evidence>
<dbReference type="Proteomes" id="UP000006304">
    <property type="component" value="Chromosome"/>
</dbReference>
<keyword evidence="3" id="KW-0804">Transcription</keyword>
<evidence type="ECO:0000259" key="5">
    <source>
        <dbReference type="PROSITE" id="PS50977"/>
    </source>
</evidence>
<dbReference type="RefSeq" id="WP_014988982.1">
    <property type="nucleotide sequence ID" value="NC_018681.1"/>
</dbReference>
<dbReference type="STRING" id="1133849.O3I_040950"/>
<dbReference type="GO" id="GO:0003700">
    <property type="term" value="F:DNA-binding transcription factor activity"/>
    <property type="evidence" value="ECO:0007669"/>
    <property type="project" value="TreeGrafter"/>
</dbReference>
<dbReference type="PROSITE" id="PS50977">
    <property type="entry name" value="HTH_TETR_2"/>
    <property type="match status" value="1"/>
</dbReference>
<dbReference type="SUPFAM" id="SSF46689">
    <property type="entry name" value="Homeodomain-like"/>
    <property type="match status" value="1"/>
</dbReference>